<dbReference type="Proteomes" id="UP000002430">
    <property type="component" value="Chromosome"/>
</dbReference>
<dbReference type="GO" id="GO:0004239">
    <property type="term" value="F:initiator methionyl aminopeptidase activity"/>
    <property type="evidence" value="ECO:0007669"/>
    <property type="project" value="UniProtKB-UniRule"/>
</dbReference>
<proteinExistence type="inferred from homology"/>
<dbReference type="GO" id="GO:0046872">
    <property type="term" value="F:metal ion binding"/>
    <property type="evidence" value="ECO:0007669"/>
    <property type="project" value="UniProtKB-UniRule"/>
</dbReference>
<feature type="binding site" evidence="6">
    <location>
        <position position="239"/>
    </location>
    <ligand>
        <name>a divalent metal cation</name>
        <dbReference type="ChEBI" id="CHEBI:60240"/>
        <label>2</label>
        <note>catalytic</note>
    </ligand>
</feature>
<dbReference type="Gene3D" id="3.90.230.10">
    <property type="entry name" value="Creatinase/methionine aminopeptidase superfamily"/>
    <property type="match status" value="1"/>
</dbReference>
<keyword evidence="5 6" id="KW-0378">Hydrolase</keyword>
<dbReference type="PANTHER" id="PTHR43330:SF27">
    <property type="entry name" value="METHIONINE AMINOPEPTIDASE"/>
    <property type="match status" value="1"/>
</dbReference>
<dbReference type="OrthoDB" id="9802055at2"/>
<comment type="cofactor">
    <cofactor evidence="6">
        <name>Co(2+)</name>
        <dbReference type="ChEBI" id="CHEBI:48828"/>
    </cofactor>
    <cofactor evidence="6">
        <name>Zn(2+)</name>
        <dbReference type="ChEBI" id="CHEBI:29105"/>
    </cofactor>
    <cofactor evidence="6">
        <name>Mn(2+)</name>
        <dbReference type="ChEBI" id="CHEBI:29035"/>
    </cofactor>
    <cofactor evidence="6">
        <name>Fe(2+)</name>
        <dbReference type="ChEBI" id="CHEBI:29033"/>
    </cofactor>
    <text evidence="6">Binds 2 divalent metal cations per subunit. Has a high-affinity and a low affinity metal-binding site. The true nature of the physiological cofactor is under debate. The enzyme is active with cobalt, zinc, manganese or divalent iron ions. Most likely, methionine aminopeptidases function as mononuclear Fe(2+)-metalloproteases under physiological conditions, and the catalytically relevant metal-binding site has been assigned to the histidine-containing high-affinity site.</text>
</comment>
<feature type="domain" description="Peptidase M24" evidence="8">
    <location>
        <begin position="18"/>
        <end position="244"/>
    </location>
</feature>
<dbReference type="PROSITE" id="PS00680">
    <property type="entry name" value="MAP_1"/>
    <property type="match status" value="1"/>
</dbReference>
<dbReference type="CDD" id="cd01086">
    <property type="entry name" value="MetAP1"/>
    <property type="match status" value="1"/>
</dbReference>
<feature type="binding site" evidence="6">
    <location>
        <position position="208"/>
    </location>
    <ligand>
        <name>a divalent metal cation</name>
        <dbReference type="ChEBI" id="CHEBI:60240"/>
        <label>2</label>
        <note>catalytic</note>
    </ligand>
</feature>
<keyword evidence="4 6" id="KW-0479">Metal-binding</keyword>
<keyword evidence="2 6" id="KW-0031">Aminopeptidase</keyword>
<accession>Q1MPP5</accession>
<dbReference type="RefSeq" id="WP_011527061.1">
    <property type="nucleotide sequence ID" value="NC_008011.1"/>
</dbReference>
<dbReference type="InterPro" id="IPR000994">
    <property type="entry name" value="Pept_M24"/>
</dbReference>
<dbReference type="EMBL" id="AM180252">
    <property type="protein sequence ID" value="CAJ55032.1"/>
    <property type="molecule type" value="Genomic_DNA"/>
</dbReference>
<evidence type="ECO:0000256" key="1">
    <source>
        <dbReference type="ARBA" id="ARBA00002521"/>
    </source>
</evidence>
<feature type="binding site" evidence="6">
    <location>
        <position position="82"/>
    </location>
    <ligand>
        <name>substrate</name>
    </ligand>
</feature>
<dbReference type="NCBIfam" id="TIGR00500">
    <property type="entry name" value="met_pdase_I"/>
    <property type="match status" value="1"/>
</dbReference>
<evidence type="ECO:0000256" key="4">
    <source>
        <dbReference type="ARBA" id="ARBA00022723"/>
    </source>
</evidence>
<dbReference type="EC" id="3.4.11.18" evidence="6 7"/>
<feature type="binding site" evidence="6">
    <location>
        <position position="174"/>
    </location>
    <ligand>
        <name>a divalent metal cation</name>
        <dbReference type="ChEBI" id="CHEBI:60240"/>
        <label>2</label>
        <note>catalytic</note>
    </ligand>
</feature>
<evidence type="ECO:0000313" key="10">
    <source>
        <dbReference type="Proteomes" id="UP000002430"/>
    </source>
</evidence>
<dbReference type="InterPro" id="IPR036005">
    <property type="entry name" value="Creatinase/aminopeptidase-like"/>
</dbReference>
<dbReference type="HOGENOM" id="CLU_015857_0_1_7"/>
<evidence type="ECO:0000256" key="3">
    <source>
        <dbReference type="ARBA" id="ARBA00022670"/>
    </source>
</evidence>
<reference evidence="9 10" key="1">
    <citation type="submission" date="2005-11" db="EMBL/GenBank/DDBJ databases">
        <title>The complete genome sequence of Lawsonia intracellularis: the causative agent of proliferative enteropathy.</title>
        <authorList>
            <person name="Kaur K."/>
            <person name="Zhang Q."/>
            <person name="Beckler D."/>
            <person name="Munir S."/>
            <person name="Li L."/>
            <person name="Kinsley K."/>
            <person name="Herron L."/>
            <person name="Peterson A."/>
            <person name="May B."/>
            <person name="Singh S."/>
            <person name="Gebhart C."/>
            <person name="Kapur V."/>
        </authorList>
    </citation>
    <scope>NUCLEOTIDE SEQUENCE [LARGE SCALE GENOMIC DNA]</scope>
    <source>
        <strain evidence="9 10">PHE/MN1-00</strain>
    </source>
</reference>
<dbReference type="AlphaFoldDB" id="Q1MPP5"/>
<comment type="catalytic activity">
    <reaction evidence="6 7">
        <text>Release of N-terminal amino acids, preferentially methionine, from peptides and arylamides.</text>
        <dbReference type="EC" id="3.4.11.18"/>
    </reaction>
</comment>
<protein>
    <recommendedName>
        <fullName evidence="6 7">Methionine aminopeptidase</fullName>
        <shortName evidence="6">MAP</shortName>
        <shortName evidence="6">MetAP</shortName>
        <ecNumber evidence="6 7">3.4.11.18</ecNumber>
    </recommendedName>
    <alternativeName>
        <fullName evidence="6">Peptidase M</fullName>
    </alternativeName>
</protein>
<keyword evidence="10" id="KW-1185">Reference proteome</keyword>
<evidence type="ECO:0000256" key="7">
    <source>
        <dbReference type="RuleBase" id="RU003653"/>
    </source>
</evidence>
<dbReference type="STRING" id="363253.LI0978"/>
<dbReference type="InterPro" id="IPR001714">
    <property type="entry name" value="Pept_M24_MAP"/>
</dbReference>
<dbReference type="eggNOG" id="COG0024">
    <property type="taxonomic scope" value="Bacteria"/>
</dbReference>
<feature type="binding site" evidence="6">
    <location>
        <position position="111"/>
    </location>
    <ligand>
        <name>a divalent metal cation</name>
        <dbReference type="ChEBI" id="CHEBI:60240"/>
        <label>2</label>
        <note>catalytic</note>
    </ligand>
</feature>
<name>Q1MPP5_LAWIP</name>
<dbReference type="PANTHER" id="PTHR43330">
    <property type="entry name" value="METHIONINE AMINOPEPTIDASE"/>
    <property type="match status" value="1"/>
</dbReference>
<dbReference type="GO" id="GO:0070006">
    <property type="term" value="F:metalloaminopeptidase activity"/>
    <property type="evidence" value="ECO:0007669"/>
    <property type="project" value="UniProtKB-UniRule"/>
</dbReference>
<evidence type="ECO:0000256" key="6">
    <source>
        <dbReference type="HAMAP-Rule" id="MF_01974"/>
    </source>
</evidence>
<sequence length="256" mass="28153">MKKYRGTFLKNEREIGILKEANRMVATILEELEKQVRPGLSTLYFEDIVQQMCREFKVKPAFQGYYGYPYALCCSVNEAVVHGVPSEKKILQEGDIVSFDVGVLYQGFYGDAARTVPVGTISSEASQLIQITRESLELGVLETRAGNHLYDISSAIQHHVESAGFHIVKRFVGHGIGIGLHEKPEVPNFVPTVGLGIPLKVGMVLAIEPMVTIGSPEVEILEDKWTAITCDRSLAAHFEHSVAILPSGPCVLDSLV</sequence>
<dbReference type="SUPFAM" id="SSF55920">
    <property type="entry name" value="Creatinase/aminopeptidase"/>
    <property type="match status" value="1"/>
</dbReference>
<feature type="binding site" evidence="6">
    <location>
        <position position="100"/>
    </location>
    <ligand>
        <name>a divalent metal cation</name>
        <dbReference type="ChEBI" id="CHEBI:60240"/>
        <label>1</label>
    </ligand>
</feature>
<gene>
    <name evidence="6 9" type="primary">map</name>
    <name evidence="9" type="ordered locus">LI0978</name>
</gene>
<dbReference type="GO" id="GO:0006508">
    <property type="term" value="P:proteolysis"/>
    <property type="evidence" value="ECO:0007669"/>
    <property type="project" value="UniProtKB-KW"/>
</dbReference>
<evidence type="ECO:0000256" key="5">
    <source>
        <dbReference type="ARBA" id="ARBA00022801"/>
    </source>
</evidence>
<evidence type="ECO:0000259" key="8">
    <source>
        <dbReference type="Pfam" id="PF00557"/>
    </source>
</evidence>
<dbReference type="KEGG" id="lip:LI0978"/>
<keyword evidence="3 6" id="KW-0645">Protease</keyword>
<dbReference type="InterPro" id="IPR002467">
    <property type="entry name" value="Pept_M24A_MAP1"/>
</dbReference>
<feature type="binding site" evidence="6">
    <location>
        <position position="181"/>
    </location>
    <ligand>
        <name>substrate</name>
    </ligand>
</feature>
<comment type="function">
    <text evidence="1 6">Removes the N-terminal methionine from nascent proteins. The N-terminal methionine is often cleaved when the second residue in the primary sequence is small and uncharged (Met-Ala-, Cys, Gly, Pro, Ser, Thr, or Val). Requires deformylation of the N(alpha)-formylated initiator methionine before it can be hydrolyzed.</text>
</comment>
<comment type="similarity">
    <text evidence="6">Belongs to the peptidase M24A family. Methionine aminopeptidase type 1 subfamily.</text>
</comment>
<comment type="subunit">
    <text evidence="6">Monomer.</text>
</comment>
<dbReference type="HAMAP" id="MF_01974">
    <property type="entry name" value="MetAP_1"/>
    <property type="match status" value="1"/>
</dbReference>
<evidence type="ECO:0000256" key="2">
    <source>
        <dbReference type="ARBA" id="ARBA00022438"/>
    </source>
</evidence>
<dbReference type="Pfam" id="PF00557">
    <property type="entry name" value="Peptidase_M24"/>
    <property type="match status" value="1"/>
</dbReference>
<feature type="binding site" evidence="6">
    <location>
        <position position="111"/>
    </location>
    <ligand>
        <name>a divalent metal cation</name>
        <dbReference type="ChEBI" id="CHEBI:60240"/>
        <label>1</label>
    </ligand>
</feature>
<dbReference type="GO" id="GO:0005829">
    <property type="term" value="C:cytosol"/>
    <property type="evidence" value="ECO:0007669"/>
    <property type="project" value="TreeGrafter"/>
</dbReference>
<evidence type="ECO:0000313" key="9">
    <source>
        <dbReference type="EMBL" id="CAJ55032.1"/>
    </source>
</evidence>
<feature type="binding site" evidence="6">
    <location>
        <position position="239"/>
    </location>
    <ligand>
        <name>a divalent metal cation</name>
        <dbReference type="ChEBI" id="CHEBI:60240"/>
        <label>1</label>
    </ligand>
</feature>
<dbReference type="PRINTS" id="PR00599">
    <property type="entry name" value="MAPEPTIDASE"/>
</dbReference>
<organism evidence="9 10">
    <name type="scientific">Lawsonia intracellularis (strain PHE/MN1-00)</name>
    <dbReference type="NCBI Taxonomy" id="363253"/>
    <lineage>
        <taxon>Bacteria</taxon>
        <taxon>Pseudomonadati</taxon>
        <taxon>Thermodesulfobacteriota</taxon>
        <taxon>Desulfovibrionia</taxon>
        <taxon>Desulfovibrionales</taxon>
        <taxon>Desulfovibrionaceae</taxon>
        <taxon>Lawsonia</taxon>
    </lineage>
</organism>